<dbReference type="RefSeq" id="WP_312862992.1">
    <property type="nucleotide sequence ID" value="NZ_BAAAYY010000005.1"/>
</dbReference>
<dbReference type="InterPro" id="IPR045621">
    <property type="entry name" value="BPD_transp_1_N"/>
</dbReference>
<dbReference type="InterPro" id="IPR000515">
    <property type="entry name" value="MetI-like"/>
</dbReference>
<dbReference type="AlphaFoldDB" id="A0A852TLF8"/>
<feature type="transmembrane region" description="Helical" evidence="7">
    <location>
        <begin position="214"/>
        <end position="237"/>
    </location>
</feature>
<name>A0A852TLF8_9ACTN</name>
<dbReference type="SUPFAM" id="SSF161098">
    <property type="entry name" value="MetI-like"/>
    <property type="match status" value="1"/>
</dbReference>
<feature type="transmembrane region" description="Helical" evidence="7">
    <location>
        <begin position="134"/>
        <end position="157"/>
    </location>
</feature>
<evidence type="ECO:0000256" key="7">
    <source>
        <dbReference type="RuleBase" id="RU363032"/>
    </source>
</evidence>
<keyword evidence="5 7" id="KW-1133">Transmembrane helix</keyword>
<gene>
    <name evidence="9" type="ORF">HDA32_000186</name>
</gene>
<dbReference type="Proteomes" id="UP000589036">
    <property type="component" value="Unassembled WGS sequence"/>
</dbReference>
<keyword evidence="2 7" id="KW-0813">Transport</keyword>
<dbReference type="Pfam" id="PF00528">
    <property type="entry name" value="BPD_transp_1"/>
    <property type="match status" value="1"/>
</dbReference>
<dbReference type="Gene3D" id="1.10.3720.10">
    <property type="entry name" value="MetI-like"/>
    <property type="match status" value="1"/>
</dbReference>
<accession>A0A852TLF8</accession>
<evidence type="ECO:0000256" key="4">
    <source>
        <dbReference type="ARBA" id="ARBA00022692"/>
    </source>
</evidence>
<comment type="subcellular location">
    <subcellularLocation>
        <location evidence="1 7">Cell membrane</location>
        <topology evidence="1 7">Multi-pass membrane protein</topology>
    </subcellularLocation>
</comment>
<organism evidence="9 10">
    <name type="scientific">Spinactinospora alkalitolerans</name>
    <dbReference type="NCBI Taxonomy" id="687207"/>
    <lineage>
        <taxon>Bacteria</taxon>
        <taxon>Bacillati</taxon>
        <taxon>Actinomycetota</taxon>
        <taxon>Actinomycetes</taxon>
        <taxon>Streptosporangiales</taxon>
        <taxon>Nocardiopsidaceae</taxon>
        <taxon>Spinactinospora</taxon>
    </lineage>
</organism>
<feature type="transmembrane region" description="Helical" evidence="7">
    <location>
        <begin position="169"/>
        <end position="194"/>
    </location>
</feature>
<dbReference type="CDD" id="cd06261">
    <property type="entry name" value="TM_PBP2"/>
    <property type="match status" value="1"/>
</dbReference>
<evidence type="ECO:0000259" key="8">
    <source>
        <dbReference type="PROSITE" id="PS50928"/>
    </source>
</evidence>
<evidence type="ECO:0000256" key="5">
    <source>
        <dbReference type="ARBA" id="ARBA00022989"/>
    </source>
</evidence>
<evidence type="ECO:0000256" key="3">
    <source>
        <dbReference type="ARBA" id="ARBA00022475"/>
    </source>
</evidence>
<keyword evidence="10" id="KW-1185">Reference proteome</keyword>
<sequence length="361" mass="37203">MVEKAEEAGTGGARTVVGGIRELGGKGEPAIARFVAVRAAAAVMVAAALSVLCFLLLDLAPGDPARAVLEARSGGRPVGEASVEAQRAAMGLDAPLPARYADWLGSAVRGDLGASYLNGRPVADQVADALPWTLLLTGTATLFSLAGAIALGLLAGLTRSALLRRGIDLAMFALGGVPGFVGALLCLFVFSVWLGWFPSGGLGRPGQPLTPGVVASYVTLPGLALAFGHHFGVYVRLVESGVARVRGSVHVANAEVRGLSPWTVRFRHVLRPGLVPFAARFGVGTAQLLAGAYAIELVFAWPGMGRLALEAARTQDYPVLVAVVLATGLIVIAANLIGEIATARLDPRVRLTHPIPESAHA</sequence>
<comment type="similarity">
    <text evidence="7">Belongs to the binding-protein-dependent transport system permease family.</text>
</comment>
<feature type="transmembrane region" description="Helical" evidence="7">
    <location>
        <begin position="35"/>
        <end position="57"/>
    </location>
</feature>
<keyword evidence="3" id="KW-1003">Cell membrane</keyword>
<protein>
    <submittedName>
        <fullName evidence="9">Peptide/nickel transport system permease protein</fullName>
    </submittedName>
</protein>
<dbReference type="GO" id="GO:0005886">
    <property type="term" value="C:plasma membrane"/>
    <property type="evidence" value="ECO:0007669"/>
    <property type="project" value="UniProtKB-SubCell"/>
</dbReference>
<dbReference type="PANTHER" id="PTHR43163">
    <property type="entry name" value="DIPEPTIDE TRANSPORT SYSTEM PERMEASE PROTEIN DPPB-RELATED"/>
    <property type="match status" value="1"/>
</dbReference>
<feature type="domain" description="ABC transmembrane type-1" evidence="8">
    <location>
        <begin position="130"/>
        <end position="338"/>
    </location>
</feature>
<dbReference type="GO" id="GO:0055085">
    <property type="term" value="P:transmembrane transport"/>
    <property type="evidence" value="ECO:0007669"/>
    <property type="project" value="InterPro"/>
</dbReference>
<dbReference type="Pfam" id="PF19300">
    <property type="entry name" value="BPD_transp_1_N"/>
    <property type="match status" value="1"/>
</dbReference>
<feature type="transmembrane region" description="Helical" evidence="7">
    <location>
        <begin position="277"/>
        <end position="299"/>
    </location>
</feature>
<comment type="caution">
    <text evidence="9">The sequence shown here is derived from an EMBL/GenBank/DDBJ whole genome shotgun (WGS) entry which is preliminary data.</text>
</comment>
<dbReference type="PROSITE" id="PS50928">
    <property type="entry name" value="ABC_TM1"/>
    <property type="match status" value="1"/>
</dbReference>
<dbReference type="EMBL" id="JACCCC010000001">
    <property type="protein sequence ID" value="NYE45066.1"/>
    <property type="molecule type" value="Genomic_DNA"/>
</dbReference>
<keyword evidence="4 7" id="KW-0812">Transmembrane</keyword>
<keyword evidence="6 7" id="KW-0472">Membrane</keyword>
<evidence type="ECO:0000313" key="10">
    <source>
        <dbReference type="Proteomes" id="UP000589036"/>
    </source>
</evidence>
<dbReference type="PANTHER" id="PTHR43163:SF9">
    <property type="entry name" value="ABC TRANSPORTER PERMEASE PROTEIN"/>
    <property type="match status" value="1"/>
</dbReference>
<reference evidence="9 10" key="1">
    <citation type="submission" date="2020-07" db="EMBL/GenBank/DDBJ databases">
        <title>Sequencing the genomes of 1000 actinobacteria strains.</title>
        <authorList>
            <person name="Klenk H.-P."/>
        </authorList>
    </citation>
    <scope>NUCLEOTIDE SEQUENCE [LARGE SCALE GENOMIC DNA]</scope>
    <source>
        <strain evidence="9 10">CXB654</strain>
    </source>
</reference>
<evidence type="ECO:0000256" key="6">
    <source>
        <dbReference type="ARBA" id="ARBA00023136"/>
    </source>
</evidence>
<evidence type="ECO:0000256" key="1">
    <source>
        <dbReference type="ARBA" id="ARBA00004651"/>
    </source>
</evidence>
<dbReference type="InterPro" id="IPR035906">
    <property type="entry name" value="MetI-like_sf"/>
</dbReference>
<evidence type="ECO:0000256" key="2">
    <source>
        <dbReference type="ARBA" id="ARBA00022448"/>
    </source>
</evidence>
<feature type="transmembrane region" description="Helical" evidence="7">
    <location>
        <begin position="319"/>
        <end position="338"/>
    </location>
</feature>
<evidence type="ECO:0000313" key="9">
    <source>
        <dbReference type="EMBL" id="NYE45066.1"/>
    </source>
</evidence>
<proteinExistence type="inferred from homology"/>